<evidence type="ECO:0000256" key="3">
    <source>
        <dbReference type="ARBA" id="ARBA00022448"/>
    </source>
</evidence>
<feature type="transmembrane region" description="Helical" evidence="8">
    <location>
        <begin position="512"/>
        <end position="532"/>
    </location>
</feature>
<evidence type="ECO:0000313" key="9">
    <source>
        <dbReference type="EMBL" id="QQK43987.1"/>
    </source>
</evidence>
<feature type="transmembrane region" description="Helical" evidence="8">
    <location>
        <begin position="102"/>
        <end position="127"/>
    </location>
</feature>
<feature type="transmembrane region" description="Helical" evidence="8">
    <location>
        <begin position="445"/>
        <end position="465"/>
    </location>
</feature>
<feature type="transmembrane region" description="Helical" evidence="8">
    <location>
        <begin position="471"/>
        <end position="491"/>
    </location>
</feature>
<reference evidence="9 10" key="1">
    <citation type="submission" date="2020-08" db="EMBL/GenBank/DDBJ databases">
        <title>The completed genome sequence of the pathogenic ascomycete fungus Penicillium digitatum.</title>
        <authorList>
            <person name="Wang M."/>
        </authorList>
    </citation>
    <scope>NUCLEOTIDE SEQUENCE [LARGE SCALE GENOMIC DNA]</scope>
    <source>
        <strain evidence="9 10">PdW03</strain>
    </source>
</reference>
<accession>A0A7T7BLB5</accession>
<dbReference type="EMBL" id="CP060776">
    <property type="protein sequence ID" value="QQK43987.1"/>
    <property type="molecule type" value="Genomic_DNA"/>
</dbReference>
<feature type="transmembrane region" description="Helical" evidence="8">
    <location>
        <begin position="226"/>
        <end position="249"/>
    </location>
</feature>
<feature type="transmembrane region" description="Helical" evidence="8">
    <location>
        <begin position="582"/>
        <end position="605"/>
    </location>
</feature>
<feature type="compositionally biased region" description="Basic and acidic residues" evidence="7">
    <location>
        <begin position="8"/>
        <end position="34"/>
    </location>
</feature>
<keyword evidence="6 8" id="KW-0472">Membrane</keyword>
<evidence type="ECO:0000256" key="6">
    <source>
        <dbReference type="ARBA" id="ARBA00023136"/>
    </source>
</evidence>
<dbReference type="AlphaFoldDB" id="A0A7T7BLB5"/>
<dbReference type="Pfam" id="PF07690">
    <property type="entry name" value="MFS_1"/>
    <property type="match status" value="1"/>
</dbReference>
<gene>
    <name evidence="9" type="ORF">Pdw03_7888</name>
</gene>
<evidence type="ECO:0000256" key="7">
    <source>
        <dbReference type="SAM" id="MobiDB-lite"/>
    </source>
</evidence>
<evidence type="ECO:0000256" key="2">
    <source>
        <dbReference type="ARBA" id="ARBA00008335"/>
    </source>
</evidence>
<dbReference type="PANTHER" id="PTHR23501">
    <property type="entry name" value="MAJOR FACILITATOR SUPERFAMILY"/>
    <property type="match status" value="1"/>
</dbReference>
<name>A0A7T7BLB5_PENDI</name>
<protein>
    <submittedName>
        <fullName evidence="9">Major facilitator superfamily domain, general substrate transporter</fullName>
    </submittedName>
</protein>
<feature type="transmembrane region" description="Helical" evidence="8">
    <location>
        <begin position="167"/>
        <end position="184"/>
    </location>
</feature>
<feature type="transmembrane region" description="Helical" evidence="8">
    <location>
        <begin position="255"/>
        <end position="275"/>
    </location>
</feature>
<evidence type="ECO:0000256" key="1">
    <source>
        <dbReference type="ARBA" id="ARBA00004141"/>
    </source>
</evidence>
<evidence type="ECO:0000256" key="5">
    <source>
        <dbReference type="ARBA" id="ARBA00022989"/>
    </source>
</evidence>
<dbReference type="GeneID" id="26234123"/>
<comment type="similarity">
    <text evidence="2">Belongs to the major facilitator superfamily.</text>
</comment>
<dbReference type="VEuPathDB" id="FungiDB:PDIP_58070"/>
<evidence type="ECO:0000256" key="8">
    <source>
        <dbReference type="SAM" id="Phobius"/>
    </source>
</evidence>
<dbReference type="GO" id="GO:0022857">
    <property type="term" value="F:transmembrane transporter activity"/>
    <property type="evidence" value="ECO:0007669"/>
    <property type="project" value="InterPro"/>
</dbReference>
<dbReference type="InterPro" id="IPR036259">
    <property type="entry name" value="MFS_trans_sf"/>
</dbReference>
<proteinExistence type="inferred from homology"/>
<dbReference type="PANTHER" id="PTHR23501:SF107">
    <property type="entry name" value="TRANSPORTER, PUTATIVE (AFU_ORTHOLOGUE AFUA_7G04730)-RELATED"/>
    <property type="match status" value="1"/>
</dbReference>
<feature type="region of interest" description="Disordered" evidence="7">
    <location>
        <begin position="1"/>
        <end position="61"/>
    </location>
</feature>
<keyword evidence="3" id="KW-0813">Transport</keyword>
<sequence>MGLPMAAEGRDDGKNIDRTIVGEESHGLQIDKMKARGTNGDNPSQHGPESPPGSDGSHAGDIFDDEKELAQHPDSVTEGAQLGQQKAEAAALAWNRPALVGIYAWIWICTFMLAFHSNISGFLINYIQGGFKTAPQVSTSYILANIVGGVLKLPLGKTLNLWGRAEALVVSTGIYLLGMVILAACDGPNGYAAGYVLYWIGYYCLYLILNVFVADTSGLRNRAFAFGFMQTPFICTAFTGSLAANSIYAKYGWRWGYGIFCIVMPFVFLPLAIAFKYFEKKAERKGIFRRQPSGRTVEQSAIHYIHEFDVIGAFLLMAGWVLFLLPFSLTQYGRSTYSSAKFIVLLILGVVVLGVFAAWEKWVARTHFIRYELIKRPTILGACILAAVLFFSFELWDQYFYNYVLISYDISPVHANYMIQIYNVGSCFFSPVIGAIIWATARFKYICLFFGAPLMILGSGLMIYFRGADHGIGYVVMCQIFIAFAGGTLVIGEDMAVMAAGGREGTPMMLALIGLFSNIGGAIGLAVGAAIYNNVFVDTLTARLPDNLKANATQIYLGGITVQSTYPWGTPLREAVAYTWGYAQRLNCIASTAILALTIPCILAWKNYEVNRKQNKGSLLSTFISPVYYRVLNWTSGRKPTVAYSIVGAVLPLAGPKMHAALGWLGQLAAWTHYSGVLCISGRLLVYGERVMTSFKFQLTF</sequence>
<keyword evidence="5 8" id="KW-1133">Transmembrane helix</keyword>
<organism evidence="9 10">
    <name type="scientific">Penicillium digitatum</name>
    <name type="common">Green mold</name>
    <dbReference type="NCBI Taxonomy" id="36651"/>
    <lineage>
        <taxon>Eukaryota</taxon>
        <taxon>Fungi</taxon>
        <taxon>Dikarya</taxon>
        <taxon>Ascomycota</taxon>
        <taxon>Pezizomycotina</taxon>
        <taxon>Eurotiomycetes</taxon>
        <taxon>Eurotiomycetidae</taxon>
        <taxon>Eurotiales</taxon>
        <taxon>Aspergillaceae</taxon>
        <taxon>Penicillium</taxon>
    </lineage>
</organism>
<feature type="transmembrane region" description="Helical" evidence="8">
    <location>
        <begin position="308"/>
        <end position="327"/>
    </location>
</feature>
<evidence type="ECO:0000313" key="10">
    <source>
        <dbReference type="Proteomes" id="UP000595662"/>
    </source>
</evidence>
<dbReference type="Gene3D" id="1.20.1250.20">
    <property type="entry name" value="MFS general substrate transporter like domains"/>
    <property type="match status" value="2"/>
</dbReference>
<feature type="transmembrane region" description="Helical" evidence="8">
    <location>
        <begin position="196"/>
        <end position="214"/>
    </location>
</feature>
<dbReference type="InterPro" id="IPR011701">
    <property type="entry name" value="MFS"/>
</dbReference>
<comment type="subcellular location">
    <subcellularLocation>
        <location evidence="1">Membrane</location>
        <topology evidence="1">Multi-pass membrane protein</topology>
    </subcellularLocation>
</comment>
<dbReference type="RefSeq" id="XP_065956875.1">
    <property type="nucleotide sequence ID" value="XM_066101792.1"/>
</dbReference>
<dbReference type="Proteomes" id="UP000595662">
    <property type="component" value="Chromosome 3"/>
</dbReference>
<feature type="transmembrane region" description="Helical" evidence="8">
    <location>
        <begin position="419"/>
        <end position="438"/>
    </location>
</feature>
<dbReference type="FunFam" id="1.20.1250.20:FF:000284">
    <property type="entry name" value="Siderophore iron transporter mirB"/>
    <property type="match status" value="1"/>
</dbReference>
<dbReference type="GO" id="GO:0005886">
    <property type="term" value="C:plasma membrane"/>
    <property type="evidence" value="ECO:0007669"/>
    <property type="project" value="TreeGrafter"/>
</dbReference>
<evidence type="ECO:0000256" key="4">
    <source>
        <dbReference type="ARBA" id="ARBA00022692"/>
    </source>
</evidence>
<feature type="transmembrane region" description="Helical" evidence="8">
    <location>
        <begin position="339"/>
        <end position="359"/>
    </location>
</feature>
<dbReference type="SUPFAM" id="SSF103473">
    <property type="entry name" value="MFS general substrate transporter"/>
    <property type="match status" value="1"/>
</dbReference>
<feature type="transmembrane region" description="Helical" evidence="8">
    <location>
        <begin position="379"/>
        <end position="399"/>
    </location>
</feature>
<keyword evidence="4 8" id="KW-0812">Transmembrane</keyword>